<accession>A0A9P0F8E9</accession>
<evidence type="ECO:0000313" key="5">
    <source>
        <dbReference type="Proteomes" id="UP001152759"/>
    </source>
</evidence>
<dbReference type="Gene3D" id="3.20.20.150">
    <property type="entry name" value="Divalent-metal-dependent TIM barrel enzymes"/>
    <property type="match status" value="1"/>
</dbReference>
<name>A0A9P0F8E9_BEMTA</name>
<sequence length="205" mass="22758">MRLCLLSQMKADRDLSSSGLNQSEIPHQDTAFVSSALAFLKNYNLDRLYKLCVRSGYDFKVSLAYNLFGSLEVTKGRLPPELREATLLMKTLIEHGGFQTGGLNIGLKSNPESDLKDVFVGYITALDVYAKALRVAAKLTVDGIFTNGLQQRYSGFQTNFGARFMNGELSLEDLSEQAKRTTAESPLPHGPNFWAAFYSRNSLNL</sequence>
<dbReference type="GO" id="GO:0005975">
    <property type="term" value="P:carbohydrate metabolic process"/>
    <property type="evidence" value="ECO:0007669"/>
    <property type="project" value="InterPro"/>
</dbReference>
<evidence type="ECO:0000313" key="4">
    <source>
        <dbReference type="EMBL" id="CAH0392241.1"/>
    </source>
</evidence>
<proteinExistence type="predicted"/>
<evidence type="ECO:0000256" key="1">
    <source>
        <dbReference type="ARBA" id="ARBA00022723"/>
    </source>
</evidence>
<protein>
    <recommendedName>
        <fullName evidence="6">Xylose isomerase</fullName>
    </recommendedName>
</protein>
<dbReference type="PANTHER" id="PTHR48306:SF1">
    <property type="entry name" value="XYLOSE ISOMERASE"/>
    <property type="match status" value="1"/>
</dbReference>
<dbReference type="PANTHER" id="PTHR48306">
    <property type="entry name" value="XYLOSE ISOMERASE"/>
    <property type="match status" value="1"/>
</dbReference>
<dbReference type="GO" id="GO:0046872">
    <property type="term" value="F:metal ion binding"/>
    <property type="evidence" value="ECO:0007669"/>
    <property type="project" value="UniProtKB-KW"/>
</dbReference>
<gene>
    <name evidence="4" type="ORF">BEMITA_LOCUS10783</name>
</gene>
<dbReference type="InterPro" id="IPR001998">
    <property type="entry name" value="Xylose_isomerase"/>
</dbReference>
<evidence type="ECO:0008006" key="6">
    <source>
        <dbReference type="Google" id="ProtNLM"/>
    </source>
</evidence>
<dbReference type="AlphaFoldDB" id="A0A9P0F8E9"/>
<keyword evidence="3" id="KW-0119">Carbohydrate metabolism</keyword>
<dbReference type="EMBL" id="OU963867">
    <property type="protein sequence ID" value="CAH0392241.1"/>
    <property type="molecule type" value="Genomic_DNA"/>
</dbReference>
<evidence type="ECO:0000256" key="2">
    <source>
        <dbReference type="ARBA" id="ARBA00023235"/>
    </source>
</evidence>
<dbReference type="GO" id="GO:0009045">
    <property type="term" value="F:xylose isomerase activity"/>
    <property type="evidence" value="ECO:0007669"/>
    <property type="project" value="InterPro"/>
</dbReference>
<dbReference type="InterPro" id="IPR036237">
    <property type="entry name" value="Xyl_isomerase-like_sf"/>
</dbReference>
<dbReference type="PROSITE" id="PS51415">
    <property type="entry name" value="XYLOSE_ISOMERASE"/>
    <property type="match status" value="1"/>
</dbReference>
<keyword evidence="2" id="KW-0413">Isomerase</keyword>
<dbReference type="Proteomes" id="UP001152759">
    <property type="component" value="Chromosome 6"/>
</dbReference>
<dbReference type="SUPFAM" id="SSF51658">
    <property type="entry name" value="Xylose isomerase-like"/>
    <property type="match status" value="1"/>
</dbReference>
<reference evidence="4" key="1">
    <citation type="submission" date="2021-12" db="EMBL/GenBank/DDBJ databases">
        <authorList>
            <person name="King R."/>
        </authorList>
    </citation>
    <scope>NUCLEOTIDE SEQUENCE</scope>
</reference>
<organism evidence="4 5">
    <name type="scientific">Bemisia tabaci</name>
    <name type="common">Sweetpotato whitefly</name>
    <name type="synonym">Aleurodes tabaci</name>
    <dbReference type="NCBI Taxonomy" id="7038"/>
    <lineage>
        <taxon>Eukaryota</taxon>
        <taxon>Metazoa</taxon>
        <taxon>Ecdysozoa</taxon>
        <taxon>Arthropoda</taxon>
        <taxon>Hexapoda</taxon>
        <taxon>Insecta</taxon>
        <taxon>Pterygota</taxon>
        <taxon>Neoptera</taxon>
        <taxon>Paraneoptera</taxon>
        <taxon>Hemiptera</taxon>
        <taxon>Sternorrhyncha</taxon>
        <taxon>Aleyrodoidea</taxon>
        <taxon>Aleyrodidae</taxon>
        <taxon>Aleyrodinae</taxon>
        <taxon>Bemisia</taxon>
    </lineage>
</organism>
<keyword evidence="5" id="KW-1185">Reference proteome</keyword>
<evidence type="ECO:0000256" key="3">
    <source>
        <dbReference type="ARBA" id="ARBA00023277"/>
    </source>
</evidence>
<keyword evidence="1" id="KW-0479">Metal-binding</keyword>